<reference evidence="2" key="1">
    <citation type="submission" date="2020-04" db="EMBL/GenBank/DDBJ databases">
        <title>Analysis of mating type loci in Filobasidium floriforme.</title>
        <authorList>
            <person name="Nowrousian M."/>
        </authorList>
    </citation>
    <scope>NUCLEOTIDE SEQUENCE</scope>
    <source>
        <strain evidence="2">CBS 6242</strain>
    </source>
</reference>
<dbReference type="GO" id="GO:0005737">
    <property type="term" value="C:cytoplasm"/>
    <property type="evidence" value="ECO:0007669"/>
    <property type="project" value="TreeGrafter"/>
</dbReference>
<dbReference type="GO" id="GO:0005085">
    <property type="term" value="F:guanyl-nucleotide exchange factor activity"/>
    <property type="evidence" value="ECO:0007669"/>
    <property type="project" value="InterPro"/>
</dbReference>
<protein>
    <recommendedName>
        <fullName evidence="1">Dedicator of cytokinesis N-terminal domain-containing protein</fullName>
    </recommendedName>
</protein>
<dbReference type="EMBL" id="JABELV010000123">
    <property type="protein sequence ID" value="KAG7530271.1"/>
    <property type="molecule type" value="Genomic_DNA"/>
</dbReference>
<sequence>MNNNVSSINSGTWLPLKDAVRGKVVRNLITTEATRSINPYLVDLWYGSEVFAVEVLRVASSDSLAQETWLRGYVVGNPSIRFEQIKKIDPSSSKPEPSVQTGVFPAGHVQWDHQPDNPDGPTFEPCDTQAHSRGEVELPFLESLSIVRSSSGTDTIISCIQDSIQDWSSRLPVYLANRQYKLFDGVTKEIQLLASYRLQLDSGILTKKQDNRVRVEALKTLNRGNALQGLDLVVRHPETGEQPVVNEGNQGDWIVTPLRLYLAQLATASLNAPKISPEETRLSNLYLTHRGKGIPALQDVRSAIRNPSSPAEVSKHLVAEVKAIIIRTDPGESLELYLSIYDNTPTKKAFITEEFLSQAIKGGHITEKSSVAFEIGGNNGAITSLYLVVKVVRVVIGGMDGSYRRYPFGVSVTPLSGLLDTSSEKVLQVEPWVRGSVFSSMHEELVERKNTASASKHRIVVGMQPSPTNRIVRKAALCRSLSGSSPVQDVADVYIKLWSADLPDPIPDEVYVKMTLYSTNQHRLVDCIFPGGSGSGMSSEGALEYKSVVWQKTPSTSTPVFGDLVRFRISRQHLQSGYVQFSIMAADRAAEKNAPQGSNEWAAFSVEMPLASNPGSELWVQDGEHTLVSPNPACALTVRALSLVPFGFKDVNIAYALTQPPGDISVDRISLLRYAPVDELKRHAGKLLDYLFSAMLADTTNFPLHAAVLDVLATFFEEEMLQASCAVCTLGPGAKRQAVQLLLEAVSLALSDRSRRNSTIKCLSMVCRLIRLMLDASFDGQEAIGETLSAIRSQLVTIASSKDDHVGQTLALRHWPFATFGDPEGIIKLMDYIRPNTVSGHKSKMRFVIQVLDELALDESLVAALWRNIKSSLSKADGQALDVIHLATSACGRIIDTTCRDDIKLDDVLEYIGADVLQALLKSHSKVANGLDGLNGNGSSNIIHALPSQIIQTTCPAGAEIVVRDIQACIVCVVNRLSPGLEQMLRDLDGGALADLQDLTWAFLHSVARRTTSRPAMASYVAFETRMWLRLCRAMSETVAPDHVASHEHFATVVALVRHSQPQSSANGGFEGDDDSVHCLRILCRLAAGPESFSKIVGLALEARSAKIRNVCHEVLFTISAGAPNVVSHVLVGTRKANTHPQAPFLVPGS</sequence>
<evidence type="ECO:0000313" key="3">
    <source>
        <dbReference type="Proteomes" id="UP000812966"/>
    </source>
</evidence>
<dbReference type="GO" id="GO:0031267">
    <property type="term" value="F:small GTPase binding"/>
    <property type="evidence" value="ECO:0007669"/>
    <property type="project" value="TreeGrafter"/>
</dbReference>
<accession>A0A8K0NP48</accession>
<dbReference type="GO" id="GO:0005886">
    <property type="term" value="C:plasma membrane"/>
    <property type="evidence" value="ECO:0007669"/>
    <property type="project" value="TreeGrafter"/>
</dbReference>
<dbReference type="AlphaFoldDB" id="A0A8K0NP48"/>
<dbReference type="InterPro" id="IPR032376">
    <property type="entry name" value="DOCK_N"/>
</dbReference>
<proteinExistence type="predicted"/>
<dbReference type="InterPro" id="IPR026791">
    <property type="entry name" value="DOCK"/>
</dbReference>
<dbReference type="Pfam" id="PF16172">
    <property type="entry name" value="DOCK_N"/>
    <property type="match status" value="1"/>
</dbReference>
<organism evidence="2 3">
    <name type="scientific">Filobasidium floriforme</name>
    <dbReference type="NCBI Taxonomy" id="5210"/>
    <lineage>
        <taxon>Eukaryota</taxon>
        <taxon>Fungi</taxon>
        <taxon>Dikarya</taxon>
        <taxon>Basidiomycota</taxon>
        <taxon>Agaricomycotina</taxon>
        <taxon>Tremellomycetes</taxon>
        <taxon>Filobasidiales</taxon>
        <taxon>Filobasidiaceae</taxon>
        <taxon>Filobasidium</taxon>
    </lineage>
</organism>
<dbReference type="PANTHER" id="PTHR45653">
    <property type="entry name" value="DEDICATOR OF CYTOKINESIS"/>
    <property type="match status" value="1"/>
</dbReference>
<keyword evidence="3" id="KW-1185">Reference proteome</keyword>
<feature type="domain" description="Dedicator of cytokinesis N-terminal" evidence="1">
    <location>
        <begin position="154"/>
        <end position="422"/>
    </location>
</feature>
<dbReference type="GO" id="GO:0007264">
    <property type="term" value="P:small GTPase-mediated signal transduction"/>
    <property type="evidence" value="ECO:0007669"/>
    <property type="project" value="InterPro"/>
</dbReference>
<name>A0A8K0NP48_9TREE</name>
<dbReference type="Proteomes" id="UP000812966">
    <property type="component" value="Unassembled WGS sequence"/>
</dbReference>
<evidence type="ECO:0000259" key="1">
    <source>
        <dbReference type="Pfam" id="PF16172"/>
    </source>
</evidence>
<evidence type="ECO:0000313" key="2">
    <source>
        <dbReference type="EMBL" id="KAG7530271.1"/>
    </source>
</evidence>
<dbReference type="InterPro" id="IPR042455">
    <property type="entry name" value="DOCK_N_sub1"/>
</dbReference>
<dbReference type="PANTHER" id="PTHR45653:SF10">
    <property type="entry name" value="MYOBLAST CITY, ISOFORM B"/>
    <property type="match status" value="1"/>
</dbReference>
<comment type="caution">
    <text evidence="2">The sequence shown here is derived from an EMBL/GenBank/DDBJ whole genome shotgun (WGS) entry which is preliminary data.</text>
</comment>
<dbReference type="Gene3D" id="1.20.1270.350">
    <property type="entry name" value="Dedicator of cytokinesis N-terminal subdomain"/>
    <property type="match status" value="1"/>
</dbReference>
<gene>
    <name evidence="2" type="ORF">FFLO_05156</name>
</gene>